<evidence type="ECO:0000256" key="5">
    <source>
        <dbReference type="SAM" id="SignalP"/>
    </source>
</evidence>
<dbReference type="Proteomes" id="UP000322362">
    <property type="component" value="Unassembled WGS sequence"/>
</dbReference>
<dbReference type="InterPro" id="IPR024607">
    <property type="entry name" value="Sulfatase_CS"/>
</dbReference>
<dbReference type="InterPro" id="IPR017850">
    <property type="entry name" value="Alkaline_phosphatase_core_sf"/>
</dbReference>
<feature type="domain" description="Sulfatase N-terminal" evidence="6">
    <location>
        <begin position="30"/>
        <end position="342"/>
    </location>
</feature>
<proteinExistence type="inferred from homology"/>
<feature type="chain" id="PRO_5022900095" evidence="5">
    <location>
        <begin position="25"/>
        <end position="457"/>
    </location>
</feature>
<evidence type="ECO:0000256" key="2">
    <source>
        <dbReference type="ARBA" id="ARBA00022723"/>
    </source>
</evidence>
<dbReference type="GO" id="GO:0016740">
    <property type="term" value="F:transferase activity"/>
    <property type="evidence" value="ECO:0007669"/>
    <property type="project" value="UniProtKB-KW"/>
</dbReference>
<feature type="signal peptide" evidence="5">
    <location>
        <begin position="1"/>
        <end position="24"/>
    </location>
</feature>
<dbReference type="Pfam" id="PF00884">
    <property type="entry name" value="Sulfatase"/>
    <property type="match status" value="1"/>
</dbReference>
<dbReference type="GO" id="GO:0046872">
    <property type="term" value="F:metal ion binding"/>
    <property type="evidence" value="ECO:0007669"/>
    <property type="project" value="UniProtKB-KW"/>
</dbReference>
<evidence type="ECO:0000256" key="3">
    <source>
        <dbReference type="ARBA" id="ARBA00022801"/>
    </source>
</evidence>
<dbReference type="AlphaFoldDB" id="A0A5D4GZ37"/>
<dbReference type="Gene3D" id="3.40.720.10">
    <property type="entry name" value="Alkaline Phosphatase, subunit A"/>
    <property type="match status" value="1"/>
</dbReference>
<dbReference type="EMBL" id="VTAV01000022">
    <property type="protein sequence ID" value="TYR31810.1"/>
    <property type="molecule type" value="Genomic_DNA"/>
</dbReference>
<keyword evidence="4" id="KW-0106">Calcium</keyword>
<evidence type="ECO:0000259" key="6">
    <source>
        <dbReference type="Pfam" id="PF00884"/>
    </source>
</evidence>
<name>A0A5D4GZ37_9SPHI</name>
<protein>
    <submittedName>
        <fullName evidence="7">Sulfatase-like hydrolase/transferase</fullName>
    </submittedName>
</protein>
<dbReference type="PANTHER" id="PTHR42693:SF33">
    <property type="entry name" value="ARYLSULFATASE"/>
    <property type="match status" value="1"/>
</dbReference>
<dbReference type="InterPro" id="IPR000917">
    <property type="entry name" value="Sulfatase_N"/>
</dbReference>
<dbReference type="GO" id="GO:0004065">
    <property type="term" value="F:arylsulfatase activity"/>
    <property type="evidence" value="ECO:0007669"/>
    <property type="project" value="TreeGrafter"/>
</dbReference>
<gene>
    <name evidence="7" type="ORF">FXV77_20470</name>
</gene>
<sequence length="457" mass="51598">MYMYLPLRLFLCGLLMLSAFRGIAQESQSPHIILILSDDLGIGDISCYYGKYKTPNIDKLAAEGGRLTNYYSASPVCSPSRAGILTGKSPAKLHFTTFLNTREDNRRKEQVDFLNPNVTTIAKLLKSRGYATGHFGKWHLGGGRDVTDAPNFDRYGFDAWSGTYESPDPDPAITATDWIWSDQDSVKRWNRTAYFVDKTLSFLKENKDKPCYVNLWTDDVHTPWVAGDDETGRYPGKPGEEKSFEAVLKEFDKQLGRLMDGLKALGMDQNTLVIFTSDNGPLPNFRQDRSAGLRGTKLSLYEGGTNMPFIVRWPAKMEKNWVDSSSIVSALDILPSLLDMAGGELENDEQFDGENRAGVLLGEASPREKPLIWEYGRNNSYFNFPKAPNRSPALAYREGSWKFLMNPDKTSIELYDLTHDRSESDNIAKQHPDLVKRFSETLLSWWQSLPIFSTLAE</sequence>
<evidence type="ECO:0000313" key="7">
    <source>
        <dbReference type="EMBL" id="TYR31810.1"/>
    </source>
</evidence>
<keyword evidence="2" id="KW-0479">Metal-binding</keyword>
<keyword evidence="8" id="KW-1185">Reference proteome</keyword>
<dbReference type="Gene3D" id="3.30.1120.10">
    <property type="match status" value="1"/>
</dbReference>
<evidence type="ECO:0000256" key="1">
    <source>
        <dbReference type="ARBA" id="ARBA00008779"/>
    </source>
</evidence>
<comment type="caution">
    <text evidence="7">The sequence shown here is derived from an EMBL/GenBank/DDBJ whole genome shotgun (WGS) entry which is preliminary data.</text>
</comment>
<reference evidence="7 8" key="1">
    <citation type="submission" date="2019-08" db="EMBL/GenBank/DDBJ databases">
        <title>Phlebobacter frassis gen. nov. sp. nov., a new member of family Sphingobacteriaceae isolated from sand fly rearing media.</title>
        <authorList>
            <person name="Kakumanu M.L."/>
            <person name="Marayati B.F."/>
            <person name="Wada-Katsumata A."/>
            <person name="Wasserberg G."/>
            <person name="Schal C."/>
            <person name="Apperson C.S."/>
            <person name="Ponnusamy L."/>
        </authorList>
    </citation>
    <scope>NUCLEOTIDE SEQUENCE [LARGE SCALE GENOMIC DNA]</scope>
    <source>
        <strain evidence="7 8">SSI9</strain>
    </source>
</reference>
<dbReference type="PANTHER" id="PTHR42693">
    <property type="entry name" value="ARYLSULFATASE FAMILY MEMBER"/>
    <property type="match status" value="1"/>
</dbReference>
<dbReference type="PROSITE" id="PS00523">
    <property type="entry name" value="SULFATASE_1"/>
    <property type="match status" value="1"/>
</dbReference>
<dbReference type="SUPFAM" id="SSF53649">
    <property type="entry name" value="Alkaline phosphatase-like"/>
    <property type="match status" value="1"/>
</dbReference>
<accession>A0A5D4GZ37</accession>
<evidence type="ECO:0000256" key="4">
    <source>
        <dbReference type="ARBA" id="ARBA00022837"/>
    </source>
</evidence>
<dbReference type="InterPro" id="IPR050738">
    <property type="entry name" value="Sulfatase"/>
</dbReference>
<keyword evidence="3 7" id="KW-0378">Hydrolase</keyword>
<keyword evidence="5" id="KW-0732">Signal</keyword>
<keyword evidence="7" id="KW-0808">Transferase</keyword>
<evidence type="ECO:0000313" key="8">
    <source>
        <dbReference type="Proteomes" id="UP000322362"/>
    </source>
</evidence>
<organism evidence="7 8">
    <name type="scientific">Sphingobacterium phlebotomi</name>
    <dbReference type="NCBI Taxonomy" id="2605433"/>
    <lineage>
        <taxon>Bacteria</taxon>
        <taxon>Pseudomonadati</taxon>
        <taxon>Bacteroidota</taxon>
        <taxon>Sphingobacteriia</taxon>
        <taxon>Sphingobacteriales</taxon>
        <taxon>Sphingobacteriaceae</taxon>
        <taxon>Sphingobacterium</taxon>
    </lineage>
</organism>
<comment type="similarity">
    <text evidence="1">Belongs to the sulfatase family.</text>
</comment>